<feature type="region of interest" description="Disordered" evidence="18">
    <location>
        <begin position="846"/>
        <end position="870"/>
    </location>
</feature>
<feature type="repeat" description="FG-GAP" evidence="16">
    <location>
        <begin position="218"/>
        <end position="271"/>
    </location>
</feature>
<proteinExistence type="inferred from homology"/>
<evidence type="ECO:0000256" key="11">
    <source>
        <dbReference type="ARBA" id="ARBA00023037"/>
    </source>
</evidence>
<evidence type="ECO:0000256" key="1">
    <source>
        <dbReference type="ARBA" id="ARBA00004479"/>
    </source>
</evidence>
<evidence type="ECO:0000313" key="24">
    <source>
        <dbReference type="Proteomes" id="UP000694580"/>
    </source>
</evidence>
<evidence type="ECO:0000259" key="21">
    <source>
        <dbReference type="Pfam" id="PF20805"/>
    </source>
</evidence>
<dbReference type="Ensembl" id="ENSDCDT00010021150.1">
    <property type="protein sequence ID" value="ENSDCDP00010019994.1"/>
    <property type="gene ID" value="ENSDCDG00010009000.1"/>
</dbReference>
<dbReference type="SUPFAM" id="SSF69179">
    <property type="entry name" value="Integrin domains"/>
    <property type="match status" value="3"/>
</dbReference>
<evidence type="ECO:0000256" key="5">
    <source>
        <dbReference type="ARBA" id="ARBA00022723"/>
    </source>
</evidence>
<dbReference type="InterPro" id="IPR048285">
    <property type="entry name" value="Integrin_alpha_Ig-like_2"/>
</dbReference>
<dbReference type="GO" id="GO:0001525">
    <property type="term" value="P:angiogenesis"/>
    <property type="evidence" value="ECO:0007669"/>
    <property type="project" value="TreeGrafter"/>
</dbReference>
<feature type="repeat" description="FG-GAP" evidence="16">
    <location>
        <begin position="272"/>
        <end position="337"/>
    </location>
</feature>
<dbReference type="FunFam" id="2.60.40.1510:FF:000001">
    <property type="entry name" value="Integrin alpha V"/>
    <property type="match status" value="1"/>
</dbReference>
<keyword evidence="14 17" id="KW-0675">Receptor</keyword>
<gene>
    <name evidence="23" type="primary">ITGAV</name>
</gene>
<evidence type="ECO:0008006" key="25">
    <source>
        <dbReference type="Google" id="ProtNLM"/>
    </source>
</evidence>
<keyword evidence="11 17" id="KW-0401">Integrin</keyword>
<dbReference type="OrthoDB" id="5317514at2759"/>
<organism evidence="23 24">
    <name type="scientific">Denticeps clupeoides</name>
    <name type="common">denticle herring</name>
    <dbReference type="NCBI Taxonomy" id="299321"/>
    <lineage>
        <taxon>Eukaryota</taxon>
        <taxon>Metazoa</taxon>
        <taxon>Chordata</taxon>
        <taxon>Craniata</taxon>
        <taxon>Vertebrata</taxon>
        <taxon>Euteleostomi</taxon>
        <taxon>Actinopterygii</taxon>
        <taxon>Neopterygii</taxon>
        <taxon>Teleostei</taxon>
        <taxon>Clupei</taxon>
        <taxon>Clupeiformes</taxon>
        <taxon>Denticipitoidei</taxon>
        <taxon>Denticipitidae</taxon>
        <taxon>Denticeps</taxon>
    </lineage>
</organism>
<dbReference type="GO" id="GO:0033627">
    <property type="term" value="P:cell adhesion mediated by integrin"/>
    <property type="evidence" value="ECO:0007669"/>
    <property type="project" value="TreeGrafter"/>
</dbReference>
<dbReference type="GO" id="GO:0007160">
    <property type="term" value="P:cell-matrix adhesion"/>
    <property type="evidence" value="ECO:0007669"/>
    <property type="project" value="TreeGrafter"/>
</dbReference>
<dbReference type="InterPro" id="IPR032695">
    <property type="entry name" value="Integrin_dom_sf"/>
</dbReference>
<feature type="domain" description="Integrin alpha third immunoglobulin-like" evidence="22">
    <location>
        <begin position="751"/>
        <end position="961"/>
    </location>
</feature>
<keyword evidence="24" id="KW-1185">Reference proteome</keyword>
<dbReference type="FunFam" id="2.60.40.1460:FF:000001">
    <property type="entry name" value="Integrin, alpha V"/>
    <property type="match status" value="1"/>
</dbReference>
<feature type="domain" description="Integrin alpha second immunoglobulin-like" evidence="21">
    <location>
        <begin position="607"/>
        <end position="736"/>
    </location>
</feature>
<evidence type="ECO:0000256" key="16">
    <source>
        <dbReference type="PROSITE-ProRule" id="PRU00803"/>
    </source>
</evidence>
<feature type="domain" description="Integrin alpha first immunoglubulin-like" evidence="20">
    <location>
        <begin position="449"/>
        <end position="605"/>
    </location>
</feature>
<dbReference type="InterPro" id="IPR013519">
    <property type="entry name" value="Int_alpha_beta-p"/>
</dbReference>
<keyword evidence="3" id="KW-0165">Cleavage on pair of basic residues</keyword>
<feature type="repeat" description="FG-GAP" evidence="16">
    <location>
        <begin position="400"/>
        <end position="464"/>
    </location>
</feature>
<evidence type="ECO:0000256" key="14">
    <source>
        <dbReference type="ARBA" id="ARBA00023170"/>
    </source>
</evidence>
<evidence type="ECO:0000313" key="23">
    <source>
        <dbReference type="Ensembl" id="ENSDCDP00010058256.1"/>
    </source>
</evidence>
<dbReference type="Gene3D" id="2.60.40.1530">
    <property type="entry name" value="ntegrin, alpha v. Chain A, domain 4"/>
    <property type="match status" value="1"/>
</dbReference>
<keyword evidence="15" id="KW-0325">Glycoprotein</keyword>
<feature type="signal peptide" evidence="19">
    <location>
        <begin position="1"/>
        <end position="15"/>
    </location>
</feature>
<dbReference type="FunFam" id="2.130.10.130:FF:000003">
    <property type="entry name" value="Integrin alpha V"/>
    <property type="match status" value="1"/>
</dbReference>
<keyword evidence="5" id="KW-0479">Metal-binding</keyword>
<keyword evidence="12 17" id="KW-0472">Membrane</keyword>
<dbReference type="InterPro" id="IPR013517">
    <property type="entry name" value="FG-GAP"/>
</dbReference>
<dbReference type="Gene3D" id="2.60.40.1460">
    <property type="entry name" value="Integrin domains. Chain A, domain 2"/>
    <property type="match status" value="1"/>
</dbReference>
<dbReference type="GO" id="GO:0008305">
    <property type="term" value="C:integrin complex"/>
    <property type="evidence" value="ECO:0007669"/>
    <property type="project" value="InterPro"/>
</dbReference>
<evidence type="ECO:0000256" key="12">
    <source>
        <dbReference type="ARBA" id="ARBA00023136"/>
    </source>
</evidence>
<evidence type="ECO:0000256" key="2">
    <source>
        <dbReference type="ARBA" id="ARBA00008054"/>
    </source>
</evidence>
<evidence type="ECO:0000256" key="6">
    <source>
        <dbReference type="ARBA" id="ARBA00022729"/>
    </source>
</evidence>
<dbReference type="Pfam" id="PF00357">
    <property type="entry name" value="Integrin_alpha"/>
    <property type="match status" value="1"/>
</dbReference>
<evidence type="ECO:0000256" key="3">
    <source>
        <dbReference type="ARBA" id="ARBA00022685"/>
    </source>
</evidence>
<evidence type="ECO:0000256" key="18">
    <source>
        <dbReference type="SAM" id="MobiDB-lite"/>
    </source>
</evidence>
<dbReference type="Gene3D" id="2.60.40.1510">
    <property type="entry name" value="ntegrin, alpha v. Chain A, domain 3"/>
    <property type="match status" value="1"/>
</dbReference>
<dbReference type="GO" id="GO:0098609">
    <property type="term" value="P:cell-cell adhesion"/>
    <property type="evidence" value="ECO:0007669"/>
    <property type="project" value="TreeGrafter"/>
</dbReference>
<keyword evidence="13" id="KW-1015">Disulfide bond</keyword>
<comment type="similarity">
    <text evidence="2 17">Belongs to the integrin alpha chain family.</text>
</comment>
<dbReference type="Gene3D" id="2.130.10.130">
    <property type="entry name" value="Integrin alpha, N-terminal"/>
    <property type="match status" value="1"/>
</dbReference>
<evidence type="ECO:0000256" key="4">
    <source>
        <dbReference type="ARBA" id="ARBA00022692"/>
    </source>
</evidence>
<evidence type="ECO:0000256" key="15">
    <source>
        <dbReference type="ARBA" id="ARBA00023180"/>
    </source>
</evidence>
<feature type="compositionally biased region" description="Basic and acidic residues" evidence="18">
    <location>
        <begin position="855"/>
        <end position="870"/>
    </location>
</feature>
<dbReference type="Pfam" id="PF08441">
    <property type="entry name" value="Integrin_A_Ig_1"/>
    <property type="match status" value="1"/>
</dbReference>
<sequence>MEWLIVLLMAGDMAAYNLDVAKPSVYSGPAGSYFGFSVDFFTPDDSQLNLVVGAPRANASGSALVEQGAVFNCPWQGGQTCQQLSLDSAVERKNSMGVQVEFKSRQWLGATVRSDGDNILACAPLYKYGTADQEPVGTCFLRKGGKTVEYSPCRTGSSGPQGQGFCQAGFSADFCKKNRVVTGGPGSYYWQGQLISNDISEIITRFSGQLVTPYANQQATLPATYHFDDSYLGYSVAVGDFNGDGDDDYVTGVPRGIETLGYVNILNGKNMKSVANISGLQMASYFGHSVAAVDINGDGSMDLLAGAPLFMYPGSDGKIRELGQVYVYLGKGGFSFQPPLFLLGYDIYGRFGSAISPLGDLDKDGYNDVAISAPYGGQDGKGVVYVFNGQAGSSGPVRTQILVGQWASTSTLPPSFGFSLQGATDIDKNGYPDVLVGAFGSDKAVLYRARPIISINVTLDLTPQILSPKDMSCTLPLTSNKVSCFKVKYCLMAKGYGLSPTFKVTVNVSLDWLKPKVAKKRALFLLSSSSLNSKDMTVSSNSQPTCDLLDAYLIADSEFRDKFTPIAVFLEYKVDYTSAADSSGLQPILSQLSSSNMIKQVSILLECGEDNICIPDLQLSVKNDRDQVYIGDDSPINLEVTAQNAGEGAYEAELHVIIPPQAEFNRMVNPGTHASCAYKQENQTREVVCDLGNPMKSGTSVIIILQFSLNQVSDVDTAVTFQLQIRSTNQQNGISSLISSTTKLAVLATIDIRGVSYPDEIVLPLPNWEPKVPPEVEDDIGPAVVHTYQLVNIGPSTISKAVMEVQWPYSFTNGSLLYITRFQTDGPIQCRTDAVINPLNLTAAIDTKNQTTPDGGDRGEGRTRNRRDIDEKPKEDELVILDCSKALCLKLTCDVGRLEKMMSATLYIRSRLAVDTFLKEENQNRSYSVISTSTFSVKEMPYKQLQYTLPSGSTKITTLVAAVIPGMQLAVPYWIIVLAVLAGLALLALLIFIMYKCGFFKRSRPPQEGDQEQLQPGQNAENSGETNADP</sequence>
<dbReference type="SMART" id="SM00191">
    <property type="entry name" value="Int_alpha"/>
    <property type="match status" value="5"/>
</dbReference>
<evidence type="ECO:0000256" key="19">
    <source>
        <dbReference type="SAM" id="SignalP"/>
    </source>
</evidence>
<reference evidence="23 24" key="1">
    <citation type="submission" date="2020-06" db="EMBL/GenBank/DDBJ databases">
        <authorList>
            <consortium name="Wellcome Sanger Institute Data Sharing"/>
        </authorList>
    </citation>
    <scope>NUCLEOTIDE SEQUENCE [LARGE SCALE GENOMIC DNA]</scope>
</reference>
<dbReference type="PRINTS" id="PR01185">
    <property type="entry name" value="INTEGRINA"/>
</dbReference>
<dbReference type="InterPro" id="IPR018184">
    <property type="entry name" value="Integrin_alpha_C_CS"/>
</dbReference>
<evidence type="ECO:0000256" key="7">
    <source>
        <dbReference type="ARBA" id="ARBA00022737"/>
    </source>
</evidence>
<protein>
    <recommendedName>
        <fullName evidence="25">Integrin alpha-2 domain-containing protein</fullName>
    </recommendedName>
</protein>
<dbReference type="PROSITE" id="PS00242">
    <property type="entry name" value="INTEGRIN_ALPHA"/>
    <property type="match status" value="1"/>
</dbReference>
<dbReference type="Proteomes" id="UP000694580">
    <property type="component" value="Chromosome 19"/>
</dbReference>
<comment type="subcellular location">
    <subcellularLocation>
        <location evidence="1 17">Membrane</location>
        <topology evidence="1 17">Single-pass type I membrane protein</topology>
    </subcellularLocation>
</comment>
<feature type="chain" id="PRO_5044680244" description="Integrin alpha-2 domain-containing protein" evidence="19">
    <location>
        <begin position="16"/>
        <end position="1030"/>
    </location>
</feature>
<keyword evidence="10 17" id="KW-1133">Transmembrane helix</keyword>
<dbReference type="SUPFAM" id="SSF69318">
    <property type="entry name" value="Integrin alpha N-terminal domain"/>
    <property type="match status" value="1"/>
</dbReference>
<dbReference type="Ensembl" id="ENSDCDT00010068953.1">
    <property type="protein sequence ID" value="ENSDCDP00010058256.1"/>
    <property type="gene ID" value="ENSDCDG00010032806.1"/>
</dbReference>
<keyword evidence="7" id="KW-0677">Repeat</keyword>
<reference evidence="23" key="2">
    <citation type="submission" date="2025-05" db="UniProtKB">
        <authorList>
            <consortium name="Ensembl"/>
        </authorList>
    </citation>
    <scope>IDENTIFICATION</scope>
</reference>
<accession>A0A8C4CVK7</accession>
<keyword evidence="9 17" id="KW-0130">Cell adhesion</keyword>
<keyword evidence="8" id="KW-0106">Calcium</keyword>
<dbReference type="AlphaFoldDB" id="A0A8C4CVK7"/>
<dbReference type="Pfam" id="PF01839">
    <property type="entry name" value="FG-GAP"/>
    <property type="match status" value="3"/>
</dbReference>
<dbReference type="InterPro" id="IPR048286">
    <property type="entry name" value="Integrin_alpha_Ig-like_3"/>
</dbReference>
<feature type="transmembrane region" description="Helical" evidence="17">
    <location>
        <begin position="973"/>
        <end position="995"/>
    </location>
</feature>
<evidence type="ECO:0000256" key="10">
    <source>
        <dbReference type="ARBA" id="ARBA00022989"/>
    </source>
</evidence>
<feature type="compositionally biased region" description="Polar residues" evidence="18">
    <location>
        <begin position="1012"/>
        <end position="1030"/>
    </location>
</feature>
<evidence type="ECO:0000259" key="22">
    <source>
        <dbReference type="Pfam" id="PF20806"/>
    </source>
</evidence>
<name>A0A8C4CVK7_9TELE</name>
<dbReference type="InterPro" id="IPR000413">
    <property type="entry name" value="Integrin_alpha"/>
</dbReference>
<evidence type="ECO:0000256" key="17">
    <source>
        <dbReference type="RuleBase" id="RU003762"/>
    </source>
</evidence>
<feature type="repeat" description="FG-GAP" evidence="16">
    <location>
        <begin position="94"/>
        <end position="151"/>
    </location>
</feature>
<dbReference type="PROSITE" id="PS51470">
    <property type="entry name" value="FG_GAP"/>
    <property type="match status" value="6"/>
</dbReference>
<dbReference type="Pfam" id="PF20805">
    <property type="entry name" value="Integrin_A_Ig_2"/>
    <property type="match status" value="1"/>
</dbReference>
<dbReference type="FunFam" id="1.20.5.930:FF:000001">
    <property type="entry name" value="Integrin subunit alpha V"/>
    <property type="match status" value="1"/>
</dbReference>
<dbReference type="InterPro" id="IPR028994">
    <property type="entry name" value="Integrin_alpha_N"/>
</dbReference>
<dbReference type="GO" id="GO:0005178">
    <property type="term" value="F:integrin binding"/>
    <property type="evidence" value="ECO:0007669"/>
    <property type="project" value="TreeGrafter"/>
</dbReference>
<evidence type="ECO:0000259" key="20">
    <source>
        <dbReference type="Pfam" id="PF08441"/>
    </source>
</evidence>
<dbReference type="GO" id="GO:0007229">
    <property type="term" value="P:integrin-mediated signaling pathway"/>
    <property type="evidence" value="ECO:0007669"/>
    <property type="project" value="UniProtKB-KW"/>
</dbReference>
<evidence type="ECO:0000256" key="13">
    <source>
        <dbReference type="ARBA" id="ARBA00023157"/>
    </source>
</evidence>
<dbReference type="GO" id="GO:0046872">
    <property type="term" value="F:metal ion binding"/>
    <property type="evidence" value="ECO:0007669"/>
    <property type="project" value="UniProtKB-KW"/>
</dbReference>
<feature type="repeat" description="FG-GAP" evidence="16">
    <location>
        <begin position="19"/>
        <end position="82"/>
    </location>
</feature>
<dbReference type="GO" id="GO:0009897">
    <property type="term" value="C:external side of plasma membrane"/>
    <property type="evidence" value="ECO:0007669"/>
    <property type="project" value="TreeGrafter"/>
</dbReference>
<keyword evidence="4 17" id="KW-0812">Transmembrane</keyword>
<evidence type="ECO:0000256" key="9">
    <source>
        <dbReference type="ARBA" id="ARBA00022889"/>
    </source>
</evidence>
<dbReference type="InterPro" id="IPR013649">
    <property type="entry name" value="Integrin_alpha_Ig-like_1"/>
</dbReference>
<feature type="repeat" description="FG-GAP" evidence="16">
    <location>
        <begin position="338"/>
        <end position="396"/>
    </location>
</feature>
<evidence type="ECO:0000256" key="8">
    <source>
        <dbReference type="ARBA" id="ARBA00022837"/>
    </source>
</evidence>
<dbReference type="Pfam" id="PF20806">
    <property type="entry name" value="Integrin_A_Ig_3"/>
    <property type="match status" value="1"/>
</dbReference>
<dbReference type="PANTHER" id="PTHR23220:SF4">
    <property type="entry name" value="INTEGRIN ALPHA-V"/>
    <property type="match status" value="1"/>
</dbReference>
<keyword evidence="6 19" id="KW-0732">Signal</keyword>
<dbReference type="Gene3D" id="1.20.5.930">
    <property type="entry name" value="Bicelle-embedded integrin alpha(iib) transmembrane segment"/>
    <property type="match status" value="1"/>
</dbReference>
<dbReference type="GeneTree" id="ENSGT00940000158361"/>
<feature type="region of interest" description="Disordered" evidence="18">
    <location>
        <begin position="1004"/>
        <end position="1030"/>
    </location>
</feature>
<dbReference type="PANTHER" id="PTHR23220">
    <property type="entry name" value="INTEGRIN ALPHA"/>
    <property type="match status" value="1"/>
</dbReference>